<dbReference type="AlphaFoldDB" id="A0A9W9A283"/>
<evidence type="ECO:0008006" key="3">
    <source>
        <dbReference type="Google" id="ProtNLM"/>
    </source>
</evidence>
<name>A0A9W9A283_9AGAR</name>
<accession>A0A9W9A283</accession>
<protein>
    <recommendedName>
        <fullName evidence="3">Reverse transcriptase domain-containing protein</fullName>
    </recommendedName>
</protein>
<sequence>LHKSDLIGITIPGKAECLIATFFADDTTVYLSEEDDFENLTKILDKWCFAAGAKFNISKTEMIPIGSEEYRDALRQSRFLNGLDGTKIPEHIKIALEGEAIRTLGALIGNNISQIQPWTKVIEKIDNALDRWGHSMPTMEGRRLIVIMVVGGMTQYLTKVQGMPKEIEARLEKRIRAFLWDDKSHVRINKETIYAPIEQGGRQLLDLLARNEAIAVT</sequence>
<comment type="caution">
    <text evidence="1">The sequence shown here is derived from an EMBL/GenBank/DDBJ whole genome shotgun (WGS) entry which is preliminary data.</text>
</comment>
<reference evidence="1" key="1">
    <citation type="submission" date="2022-08" db="EMBL/GenBank/DDBJ databases">
        <authorList>
            <consortium name="DOE Joint Genome Institute"/>
            <person name="Min B."/>
            <person name="Riley R."/>
            <person name="Sierra-Patev S."/>
            <person name="Naranjo-Ortiz M."/>
            <person name="Looney B."/>
            <person name="Konkel Z."/>
            <person name="Slot J.C."/>
            <person name="Sakamoto Y."/>
            <person name="Steenwyk J.L."/>
            <person name="Rokas A."/>
            <person name="Carro J."/>
            <person name="Camarero S."/>
            <person name="Ferreira P."/>
            <person name="Molpeceres G."/>
            <person name="Ruiz-Duenas F.J."/>
            <person name="Serrano A."/>
            <person name="Henrissat B."/>
            <person name="Drula E."/>
            <person name="Hughes K.W."/>
            <person name="Mata J.L."/>
            <person name="Ishikawa N.K."/>
            <person name="Vargas-Isla R."/>
            <person name="Ushijima S."/>
            <person name="Smith C.A."/>
            <person name="Ahrendt S."/>
            <person name="Andreopoulos W."/>
            <person name="He G."/>
            <person name="Labutti K."/>
            <person name="Lipzen A."/>
            <person name="Ng V."/>
            <person name="Sandor L."/>
            <person name="Barry K."/>
            <person name="Martinez A.T."/>
            <person name="Xiao Y."/>
            <person name="Gibbons J.G."/>
            <person name="Terashima K."/>
            <person name="Hibbett D.S."/>
            <person name="Grigoriev I.V."/>
        </authorList>
    </citation>
    <scope>NUCLEOTIDE SEQUENCE</scope>
    <source>
        <strain evidence="1">Sp2 HRB7682 ss15</strain>
    </source>
</reference>
<proteinExistence type="predicted"/>
<dbReference type="Proteomes" id="UP001150238">
    <property type="component" value="Unassembled WGS sequence"/>
</dbReference>
<reference evidence="1" key="2">
    <citation type="journal article" date="2023" name="Proc. Natl. Acad. Sci. U.S.A.">
        <title>A global phylogenomic analysis of the shiitake genus Lentinula.</title>
        <authorList>
            <person name="Sierra-Patev S."/>
            <person name="Min B."/>
            <person name="Naranjo-Ortiz M."/>
            <person name="Looney B."/>
            <person name="Konkel Z."/>
            <person name="Slot J.C."/>
            <person name="Sakamoto Y."/>
            <person name="Steenwyk J.L."/>
            <person name="Rokas A."/>
            <person name="Carro J."/>
            <person name="Camarero S."/>
            <person name="Ferreira P."/>
            <person name="Molpeceres G."/>
            <person name="Ruiz-Duenas F.J."/>
            <person name="Serrano A."/>
            <person name="Henrissat B."/>
            <person name="Drula E."/>
            <person name="Hughes K.W."/>
            <person name="Mata J.L."/>
            <person name="Ishikawa N.K."/>
            <person name="Vargas-Isla R."/>
            <person name="Ushijima S."/>
            <person name="Smith C.A."/>
            <person name="Donoghue J."/>
            <person name="Ahrendt S."/>
            <person name="Andreopoulos W."/>
            <person name="He G."/>
            <person name="LaButti K."/>
            <person name="Lipzen A."/>
            <person name="Ng V."/>
            <person name="Riley R."/>
            <person name="Sandor L."/>
            <person name="Barry K."/>
            <person name="Martinez A.T."/>
            <person name="Xiao Y."/>
            <person name="Gibbons J.G."/>
            <person name="Terashima K."/>
            <person name="Grigoriev I.V."/>
            <person name="Hibbett D."/>
        </authorList>
    </citation>
    <scope>NUCLEOTIDE SEQUENCE</scope>
    <source>
        <strain evidence="1">Sp2 HRB7682 ss15</strain>
    </source>
</reference>
<evidence type="ECO:0000313" key="2">
    <source>
        <dbReference type="Proteomes" id="UP001150238"/>
    </source>
</evidence>
<evidence type="ECO:0000313" key="1">
    <source>
        <dbReference type="EMBL" id="KAJ4471880.1"/>
    </source>
</evidence>
<organism evidence="1 2">
    <name type="scientific">Lentinula lateritia</name>
    <dbReference type="NCBI Taxonomy" id="40482"/>
    <lineage>
        <taxon>Eukaryota</taxon>
        <taxon>Fungi</taxon>
        <taxon>Dikarya</taxon>
        <taxon>Basidiomycota</taxon>
        <taxon>Agaricomycotina</taxon>
        <taxon>Agaricomycetes</taxon>
        <taxon>Agaricomycetidae</taxon>
        <taxon>Agaricales</taxon>
        <taxon>Marasmiineae</taxon>
        <taxon>Omphalotaceae</taxon>
        <taxon>Lentinula</taxon>
    </lineage>
</organism>
<feature type="non-terminal residue" evidence="1">
    <location>
        <position position="217"/>
    </location>
</feature>
<dbReference type="EMBL" id="JANVFS010000028">
    <property type="protein sequence ID" value="KAJ4471880.1"/>
    <property type="molecule type" value="Genomic_DNA"/>
</dbReference>
<feature type="non-terminal residue" evidence="1">
    <location>
        <position position="1"/>
    </location>
</feature>
<gene>
    <name evidence="1" type="ORF">C8J55DRAFT_411011</name>
</gene>